<reference evidence="3 4" key="1">
    <citation type="submission" date="2016-09" db="EMBL/GenBank/DDBJ databases">
        <title>Genome-resolved meta-omics ties microbial dynamics to process performance in biotechnology for thiocyanate degradation.</title>
        <authorList>
            <person name="Kantor R.S."/>
            <person name="Huddy R.J."/>
            <person name="Iyer R."/>
            <person name="Thomas B.C."/>
            <person name="Brown C.T."/>
            <person name="Anantharaman K."/>
            <person name="Tringe S."/>
            <person name="Hettich R.L."/>
            <person name="Harrison S.T."/>
            <person name="Banfield J.F."/>
        </authorList>
    </citation>
    <scope>NUCLEOTIDE SEQUENCE [LARGE SCALE GENOMIC DNA]</scope>
    <source>
        <strain evidence="3">59-99</strain>
    </source>
</reference>
<dbReference type="SUPFAM" id="SSF63411">
    <property type="entry name" value="LuxS/MPP-like metallohydrolase"/>
    <property type="match status" value="2"/>
</dbReference>
<protein>
    <recommendedName>
        <fullName evidence="5">Peptidase M16 C-terminal domain-containing protein</fullName>
    </recommendedName>
</protein>
<dbReference type="InterPro" id="IPR050361">
    <property type="entry name" value="MPP/UQCRC_Complex"/>
</dbReference>
<dbReference type="InterPro" id="IPR007863">
    <property type="entry name" value="Peptidase_M16_C"/>
</dbReference>
<name>A0A1M3KVD5_9BACT</name>
<feature type="domain" description="Peptidase M16 C-terminal" evidence="2">
    <location>
        <begin position="181"/>
        <end position="353"/>
    </location>
</feature>
<evidence type="ECO:0008006" key="5">
    <source>
        <dbReference type="Google" id="ProtNLM"/>
    </source>
</evidence>
<dbReference type="Pfam" id="PF05193">
    <property type="entry name" value="Peptidase_M16_C"/>
    <property type="match status" value="1"/>
</dbReference>
<proteinExistence type="predicted"/>
<comment type="caution">
    <text evidence="3">The sequence shown here is derived from an EMBL/GenBank/DDBJ whole genome shotgun (WGS) entry which is preliminary data.</text>
</comment>
<evidence type="ECO:0000313" key="3">
    <source>
        <dbReference type="EMBL" id="OJX56342.1"/>
    </source>
</evidence>
<dbReference type="STRING" id="1895771.BGO89_13490"/>
<dbReference type="PANTHER" id="PTHR11851">
    <property type="entry name" value="METALLOPROTEASE"/>
    <property type="match status" value="1"/>
</dbReference>
<dbReference type="InterPro" id="IPR011765">
    <property type="entry name" value="Pept_M16_N"/>
</dbReference>
<feature type="domain" description="Peptidase M16 N-terminal" evidence="1">
    <location>
        <begin position="36"/>
        <end position="170"/>
    </location>
</feature>
<dbReference type="EMBL" id="MKVH01000025">
    <property type="protein sequence ID" value="OJX56342.1"/>
    <property type="molecule type" value="Genomic_DNA"/>
</dbReference>
<evidence type="ECO:0000259" key="1">
    <source>
        <dbReference type="Pfam" id="PF00675"/>
    </source>
</evidence>
<sequence>MTTTPPLSTAPLHFVFPSIRKELLGNGTPVYLIERADEDLMSITLNIASGAVHDELDGETSFTVAMLVRGTTTMSPEDFAEEVERRGCSIGSSSDRDSTSIVATGLSEYDHDLVRFLSDSICSPGFDTVEIERQLKRRIGDHLQNVADPDWLAGQALSVAAFDGHPYGRSKDGTPETMTLVDRDRMRSVYARLLSYPRFVIVSGRFDPEEVLRGLDEGIGRLPVPTAVSSIAPAILRSRVAAIASKEDAVQTVLRMALPALPLVDPDYTALLLVTEILGGYTMARLFTVLREQKGYTYGAYAYLENRKWSQAMRLMTSVGNGFTVDTVATVKAELQRIRSQRIDDEEFENTRQHALGRFARSNETPQQTAGLLWTIISNDLPMDYFERHIERLQALTPDDVRHVQERFFDPATLTIGASGDRNIIVDAVADSVDTVIDYRA</sequence>
<dbReference type="GO" id="GO:0046872">
    <property type="term" value="F:metal ion binding"/>
    <property type="evidence" value="ECO:0007669"/>
    <property type="project" value="InterPro"/>
</dbReference>
<dbReference type="Pfam" id="PF00675">
    <property type="entry name" value="Peptidase_M16"/>
    <property type="match status" value="1"/>
</dbReference>
<gene>
    <name evidence="3" type="ORF">BGO89_13490</name>
</gene>
<organism evidence="3 4">
    <name type="scientific">Candidatus Kapaibacterium thiocyanatum</name>
    <dbReference type="NCBI Taxonomy" id="1895771"/>
    <lineage>
        <taxon>Bacteria</taxon>
        <taxon>Pseudomonadati</taxon>
        <taxon>Candidatus Kapaibacteriota</taxon>
        <taxon>Candidatus Kapaibacteriia</taxon>
        <taxon>Candidatus Kapaibacteriales</taxon>
        <taxon>Candidatus Kapaibacteriaceae</taxon>
        <taxon>Candidatus Kapaibacterium</taxon>
    </lineage>
</organism>
<dbReference type="Gene3D" id="3.30.830.10">
    <property type="entry name" value="Metalloenzyme, LuxS/M16 peptidase-like"/>
    <property type="match status" value="2"/>
</dbReference>
<evidence type="ECO:0000313" key="4">
    <source>
        <dbReference type="Proteomes" id="UP000184233"/>
    </source>
</evidence>
<dbReference type="Proteomes" id="UP000184233">
    <property type="component" value="Unassembled WGS sequence"/>
</dbReference>
<dbReference type="AlphaFoldDB" id="A0A1M3KVD5"/>
<accession>A0A1M3KVD5</accession>
<dbReference type="PANTHER" id="PTHR11851:SF224">
    <property type="entry name" value="PROCESSING PROTEASE"/>
    <property type="match status" value="1"/>
</dbReference>
<dbReference type="InterPro" id="IPR011249">
    <property type="entry name" value="Metalloenz_LuxS/M16"/>
</dbReference>
<evidence type="ECO:0000259" key="2">
    <source>
        <dbReference type="Pfam" id="PF05193"/>
    </source>
</evidence>